<protein>
    <submittedName>
        <fullName evidence="3">Phosphate/phosphite/phosphonate ABC transporter substrate-binding protein</fullName>
    </submittedName>
</protein>
<name>A0ABY5ZQA7_9BACT</name>
<dbReference type="RefSeq" id="WP_260749688.1">
    <property type="nucleotide sequence ID" value="NZ_CP092109.1"/>
</dbReference>
<dbReference type="PROSITE" id="PS51257">
    <property type="entry name" value="PROKAR_LIPOPROTEIN"/>
    <property type="match status" value="1"/>
</dbReference>
<dbReference type="SUPFAM" id="SSF53850">
    <property type="entry name" value="Periplasmic binding protein-like II"/>
    <property type="match status" value="1"/>
</dbReference>
<evidence type="ECO:0000313" key="4">
    <source>
        <dbReference type="Proteomes" id="UP001060414"/>
    </source>
</evidence>
<sequence>MKKSVFLLLVACFIFAGCQKKEDSAESAATDRRPAKLILTAIPDDNAENMREYFGLIAAQIEQVTGIPCEYVHVDNYAASVTALATGRAHLAWFGAVTTAQAYMQMRDALEVVAARDIDKEFIAYFIANADLNLEPIDNLAELAQLAQGQGWTFTFGSKSSTSSHLMPRSFFAEQSGKAPEAVFRTVAFSGSHDVVLQKVANGEFHLGALGQPPYDRAGEEIRARAPIVYTTPKFTNYSLSARADLGADLIGEIRSVLLNLHETPEGRQILDYLKAGKFVDADMSEWLGYVDLIESGVDIGG</sequence>
<organism evidence="3 4">
    <name type="scientific">Geoalkalibacter halelectricus</name>
    <dbReference type="NCBI Taxonomy" id="2847045"/>
    <lineage>
        <taxon>Bacteria</taxon>
        <taxon>Pseudomonadati</taxon>
        <taxon>Thermodesulfobacteriota</taxon>
        <taxon>Desulfuromonadia</taxon>
        <taxon>Desulfuromonadales</taxon>
        <taxon>Geoalkalibacteraceae</taxon>
        <taxon>Geoalkalibacter</taxon>
    </lineage>
</organism>
<keyword evidence="4" id="KW-1185">Reference proteome</keyword>
<comment type="similarity">
    <text evidence="1">Belongs to the phosphate/phosphite/phosphonate binding protein family.</text>
</comment>
<evidence type="ECO:0000256" key="1">
    <source>
        <dbReference type="ARBA" id="ARBA00007162"/>
    </source>
</evidence>
<dbReference type="Gene3D" id="3.40.190.10">
    <property type="entry name" value="Periplasmic binding protein-like II"/>
    <property type="match status" value="2"/>
</dbReference>
<proteinExistence type="inferred from homology"/>
<dbReference type="NCBIfam" id="TIGR01098">
    <property type="entry name" value="3A0109s03R"/>
    <property type="match status" value="1"/>
</dbReference>
<accession>A0ABY5ZQA7</accession>
<dbReference type="PANTHER" id="PTHR35841">
    <property type="entry name" value="PHOSPHONATES-BINDING PERIPLASMIC PROTEIN"/>
    <property type="match status" value="1"/>
</dbReference>
<dbReference type="Pfam" id="PF12974">
    <property type="entry name" value="Phosphonate-bd"/>
    <property type="match status" value="1"/>
</dbReference>
<evidence type="ECO:0000313" key="3">
    <source>
        <dbReference type="EMBL" id="UWZ81313.1"/>
    </source>
</evidence>
<dbReference type="Proteomes" id="UP001060414">
    <property type="component" value="Chromosome"/>
</dbReference>
<reference evidence="3" key="1">
    <citation type="journal article" date="2022" name="Environ. Microbiol.">
        <title>Geoalkalibacter halelectricus SAP #1 sp. nov. possessing extracellular electron transfer and mineral#reducing capabilities from a haloalkaline environment.</title>
        <authorList>
            <person name="Yadav S."/>
            <person name="Singh R."/>
            <person name="Sundharam S.S."/>
            <person name="Chaudhary S."/>
            <person name="Krishnamurthi S."/>
            <person name="Patil S.A."/>
        </authorList>
    </citation>
    <scope>NUCLEOTIDE SEQUENCE</scope>
    <source>
        <strain evidence="3">SAP-1</strain>
    </source>
</reference>
<dbReference type="InterPro" id="IPR005770">
    <property type="entry name" value="PhnD"/>
</dbReference>
<dbReference type="EMBL" id="CP092109">
    <property type="protein sequence ID" value="UWZ81313.1"/>
    <property type="molecule type" value="Genomic_DNA"/>
</dbReference>
<gene>
    <name evidence="3" type="primary">phnD</name>
    <name evidence="3" type="ORF">L9S41_07960</name>
</gene>
<keyword evidence="2" id="KW-0732">Signal</keyword>
<dbReference type="PANTHER" id="PTHR35841:SF1">
    <property type="entry name" value="PHOSPHONATES-BINDING PERIPLASMIC PROTEIN"/>
    <property type="match status" value="1"/>
</dbReference>
<evidence type="ECO:0000256" key="2">
    <source>
        <dbReference type="ARBA" id="ARBA00022729"/>
    </source>
</evidence>